<feature type="region of interest" description="Disordered" evidence="1">
    <location>
        <begin position="174"/>
        <end position="193"/>
    </location>
</feature>
<reference evidence="2 3" key="2">
    <citation type="submission" date="2017-09" db="EMBL/GenBank/DDBJ databases">
        <title>Extensive intraspecific genome diversity in a model arbuscular mycorrhizal fungus.</title>
        <authorList>
            <person name="Chen E.C."/>
            <person name="Morin E."/>
            <person name="Beaudet D."/>
            <person name="Noel J."/>
            <person name="Ndikumana S."/>
            <person name="Charron P."/>
            <person name="St-Onge C."/>
            <person name="Giorgi J."/>
            <person name="Grigoriev I.V."/>
            <person name="Roux C."/>
            <person name="Martin F.M."/>
            <person name="Corradi N."/>
        </authorList>
    </citation>
    <scope>NUCLEOTIDE SEQUENCE [LARGE SCALE GENOMIC DNA]</scope>
    <source>
        <strain evidence="2 3">A5</strain>
    </source>
</reference>
<protein>
    <submittedName>
        <fullName evidence="2">Uncharacterized protein</fullName>
    </submittedName>
</protein>
<evidence type="ECO:0000313" key="2">
    <source>
        <dbReference type="EMBL" id="PKC08671.1"/>
    </source>
</evidence>
<name>A0A2N0PPD2_9GLOM</name>
<dbReference type="Proteomes" id="UP000232722">
    <property type="component" value="Unassembled WGS sequence"/>
</dbReference>
<organism evidence="2 3">
    <name type="scientific">Rhizophagus irregularis</name>
    <dbReference type="NCBI Taxonomy" id="588596"/>
    <lineage>
        <taxon>Eukaryota</taxon>
        <taxon>Fungi</taxon>
        <taxon>Fungi incertae sedis</taxon>
        <taxon>Mucoromycota</taxon>
        <taxon>Glomeromycotina</taxon>
        <taxon>Glomeromycetes</taxon>
        <taxon>Glomerales</taxon>
        <taxon>Glomeraceae</taxon>
        <taxon>Rhizophagus</taxon>
    </lineage>
</organism>
<evidence type="ECO:0000313" key="3">
    <source>
        <dbReference type="Proteomes" id="UP000232722"/>
    </source>
</evidence>
<reference evidence="2 3" key="1">
    <citation type="submission" date="2016-04" db="EMBL/GenBank/DDBJ databases">
        <title>Genome analyses suggest a sexual origin of heterokaryosis in a supposedly ancient asexual fungus.</title>
        <authorList>
            <person name="Ropars J."/>
            <person name="Sedzielewska K."/>
            <person name="Noel J."/>
            <person name="Charron P."/>
            <person name="Farinelli L."/>
            <person name="Marton T."/>
            <person name="Kruger M."/>
            <person name="Pelin A."/>
            <person name="Brachmann A."/>
            <person name="Corradi N."/>
        </authorList>
    </citation>
    <scope>NUCLEOTIDE SEQUENCE [LARGE SCALE GENOMIC DNA]</scope>
    <source>
        <strain evidence="2 3">A5</strain>
    </source>
</reference>
<feature type="compositionally biased region" description="Polar residues" evidence="1">
    <location>
        <begin position="181"/>
        <end position="193"/>
    </location>
</feature>
<accession>A0A2N0PPD2</accession>
<dbReference type="VEuPathDB" id="FungiDB:RhiirFUN_023012"/>
<evidence type="ECO:0000256" key="1">
    <source>
        <dbReference type="SAM" id="MobiDB-lite"/>
    </source>
</evidence>
<proteinExistence type="predicted"/>
<dbReference type="VEuPathDB" id="FungiDB:RhiirA1_409567"/>
<dbReference type="AlphaFoldDB" id="A0A2N0PPD2"/>
<gene>
    <name evidence="2" type="ORF">RhiirA5_357633</name>
</gene>
<dbReference type="VEuPathDB" id="FungiDB:FUN_017675"/>
<comment type="caution">
    <text evidence="2">The sequence shown here is derived from an EMBL/GenBank/DDBJ whole genome shotgun (WGS) entry which is preliminary data.</text>
</comment>
<sequence>MTGKSWKTTEIIKVLEFINENFSLWCKHRINACTKVAKVHNLDRDAKSIYSMVNKLLQAIKTPKRRKACKTLKRRKISSLVKEINKKTEVLDEGLDDKCKGKKKITSDIKQKITTNSNTNMTTNANQKSASQAATTSASQIATTFANQAATTSASQVAATFASQAATTSASQAATTSASQVPNTSASQVPTTSTSQITSVIEGVYKEKVKQIDTRRDEDIQNITQYTTDIVNSLLLKGILK</sequence>
<dbReference type="EMBL" id="LLXJ01000525">
    <property type="protein sequence ID" value="PKC08671.1"/>
    <property type="molecule type" value="Genomic_DNA"/>
</dbReference>